<dbReference type="Proteomes" id="UP000093514">
    <property type="component" value="Unassembled WGS sequence"/>
</dbReference>
<dbReference type="InterPro" id="IPR046833">
    <property type="entry name" value="ABC_N"/>
</dbReference>
<dbReference type="OrthoDB" id="9809999at2"/>
<gene>
    <name evidence="2" type="ORF">U472_11380</name>
</gene>
<sequence>MLSKDKLYEILEEIDGKGYKAYKGIENQIYDFNYFQLTIPHVQGDPFATPSKVFINIKQEEAKFPVWLFGKKIRIHAT</sequence>
<dbReference type="EMBL" id="LWDV01000009">
    <property type="protein sequence ID" value="OCL26581.1"/>
    <property type="molecule type" value="Genomic_DNA"/>
</dbReference>
<dbReference type="AlphaFoldDB" id="A0A1C0A8N7"/>
<dbReference type="RefSeq" id="WP_068718554.1">
    <property type="nucleotide sequence ID" value="NZ_LWDV01000009.1"/>
</dbReference>
<proteinExistence type="predicted"/>
<evidence type="ECO:0000313" key="3">
    <source>
        <dbReference type="Proteomes" id="UP000093514"/>
    </source>
</evidence>
<protein>
    <recommendedName>
        <fullName evidence="1">ATPase of the ABC class N-terminal domain-containing protein</fullName>
    </recommendedName>
</protein>
<dbReference type="Pfam" id="PF20446">
    <property type="entry name" value="ABC_N"/>
    <property type="match status" value="1"/>
</dbReference>
<feature type="domain" description="ATPase of the ABC class N-terminal" evidence="1">
    <location>
        <begin position="5"/>
        <end position="74"/>
    </location>
</feature>
<name>A0A1C0A8N7_9FIRM</name>
<comment type="caution">
    <text evidence="2">The sequence shown here is derived from an EMBL/GenBank/DDBJ whole genome shotgun (WGS) entry which is preliminary data.</text>
</comment>
<reference evidence="3" key="1">
    <citation type="submission" date="2016-07" db="EMBL/GenBank/DDBJ databases">
        <authorList>
            <person name="Florea S."/>
            <person name="Webb J.S."/>
            <person name="Jaromczyk J."/>
            <person name="Schardl C.L."/>
        </authorList>
    </citation>
    <scope>NUCLEOTIDE SEQUENCE [LARGE SCALE GENOMIC DNA]</scope>
    <source>
        <strain evidence="3">Z6</strain>
    </source>
</reference>
<evidence type="ECO:0000259" key="1">
    <source>
        <dbReference type="Pfam" id="PF20446"/>
    </source>
</evidence>
<evidence type="ECO:0000313" key="2">
    <source>
        <dbReference type="EMBL" id="OCL26581.1"/>
    </source>
</evidence>
<organism evidence="2 3">
    <name type="scientific">Orenia metallireducens</name>
    <dbReference type="NCBI Taxonomy" id="1413210"/>
    <lineage>
        <taxon>Bacteria</taxon>
        <taxon>Bacillati</taxon>
        <taxon>Bacillota</taxon>
        <taxon>Clostridia</taxon>
        <taxon>Halanaerobiales</taxon>
        <taxon>Halobacteroidaceae</taxon>
        <taxon>Orenia</taxon>
    </lineage>
</organism>
<keyword evidence="3" id="KW-1185">Reference proteome</keyword>
<reference evidence="2 3" key="2">
    <citation type="submission" date="2016-08" db="EMBL/GenBank/DDBJ databases">
        <title>Orenia metallireducens sp. nov. strain Z6, a Novel Metal-reducing Firmicute from the Deep Subsurface.</title>
        <authorList>
            <person name="Maxim B.I."/>
            <person name="Kenneth K."/>
            <person name="Flynn T.M."/>
            <person name="Oloughlin E.J."/>
            <person name="Locke R.A."/>
            <person name="Weber J.R."/>
            <person name="Egan S.M."/>
            <person name="Mackie R.I."/>
            <person name="Cann I.K."/>
        </authorList>
    </citation>
    <scope>NUCLEOTIDE SEQUENCE [LARGE SCALE GENOMIC DNA]</scope>
    <source>
        <strain evidence="2 3">Z6</strain>
    </source>
</reference>
<accession>A0A1C0A8N7</accession>